<comment type="caution">
    <text evidence="2">The sequence shown here is derived from an EMBL/GenBank/DDBJ whole genome shotgun (WGS) entry which is preliminary data.</text>
</comment>
<sequence>MEGQSAGLMDITIAVQGEERLKETFDRARELNVLSGDGWVDMLGVRWRFVKKRMGANSFLSSDSSYRRSRLGLKSIDALFEGRPALVIFDNGSTSPPARSHLMASSSPLSAANESAVQP</sequence>
<evidence type="ECO:0000256" key="1">
    <source>
        <dbReference type="SAM" id="MobiDB-lite"/>
    </source>
</evidence>
<dbReference type="VEuPathDB" id="FungiDB:PABG_05681"/>
<protein>
    <submittedName>
        <fullName evidence="2">Uncharacterized protein</fullName>
    </submittedName>
</protein>
<reference evidence="2 3" key="1">
    <citation type="submission" date="2016-06" db="EMBL/GenBank/DDBJ databases">
        <authorList>
            <person name="Kjaerup R.B."/>
            <person name="Dalgaard T.S."/>
            <person name="Juul-Madsen H.R."/>
        </authorList>
    </citation>
    <scope>NUCLEOTIDE SEQUENCE [LARGE SCALE GENOMIC DNA]</scope>
    <source>
        <strain evidence="2 3">Pb300</strain>
    </source>
</reference>
<organism evidence="2 3">
    <name type="scientific">Paracoccidioides brasiliensis</name>
    <dbReference type="NCBI Taxonomy" id="121759"/>
    <lineage>
        <taxon>Eukaryota</taxon>
        <taxon>Fungi</taxon>
        <taxon>Dikarya</taxon>
        <taxon>Ascomycota</taxon>
        <taxon>Pezizomycotina</taxon>
        <taxon>Eurotiomycetes</taxon>
        <taxon>Eurotiomycetidae</taxon>
        <taxon>Onygenales</taxon>
        <taxon>Ajellomycetaceae</taxon>
        <taxon>Paracoccidioides</taxon>
    </lineage>
</organism>
<accession>A0A1D2JA01</accession>
<feature type="region of interest" description="Disordered" evidence="1">
    <location>
        <begin position="97"/>
        <end position="119"/>
    </location>
</feature>
<dbReference type="EMBL" id="LZYO01000250">
    <property type="protein sequence ID" value="ODH22397.1"/>
    <property type="molecule type" value="Genomic_DNA"/>
</dbReference>
<evidence type="ECO:0000313" key="3">
    <source>
        <dbReference type="Proteomes" id="UP000242814"/>
    </source>
</evidence>
<dbReference type="VEuPathDB" id="FungiDB:PADG_12023"/>
<gene>
    <name evidence="2" type="ORF">ACO22_05527</name>
</gene>
<dbReference type="Proteomes" id="UP000242814">
    <property type="component" value="Unassembled WGS sequence"/>
</dbReference>
<evidence type="ECO:0000313" key="2">
    <source>
        <dbReference type="EMBL" id="ODH22397.1"/>
    </source>
</evidence>
<name>A0A1D2JA01_PARBR</name>
<dbReference type="AlphaFoldDB" id="A0A1D2JA01"/>
<proteinExistence type="predicted"/>